<dbReference type="CDD" id="cd00293">
    <property type="entry name" value="USP-like"/>
    <property type="match status" value="1"/>
</dbReference>
<evidence type="ECO:0000256" key="1">
    <source>
        <dbReference type="ARBA" id="ARBA00008791"/>
    </source>
</evidence>
<dbReference type="SUPFAM" id="SSF52402">
    <property type="entry name" value="Adenine nucleotide alpha hydrolases-like"/>
    <property type="match status" value="1"/>
</dbReference>
<protein>
    <submittedName>
        <fullName evidence="3">Nucleotide-binding universal stress UspA family protein</fullName>
    </submittedName>
</protein>
<reference evidence="3 4" key="1">
    <citation type="submission" date="2018-11" db="EMBL/GenBank/DDBJ databases">
        <title>Genomic Encyclopedia of Type Strains, Phase IV (KMG-IV): sequencing the most valuable type-strain genomes for metagenomic binning, comparative biology and taxonomic classification.</title>
        <authorList>
            <person name="Goeker M."/>
        </authorList>
    </citation>
    <scope>NUCLEOTIDE SEQUENCE [LARGE SCALE GENOMIC DNA]</scope>
    <source>
        <strain evidence="3 4">DSM 29158</strain>
    </source>
</reference>
<dbReference type="InterPro" id="IPR014729">
    <property type="entry name" value="Rossmann-like_a/b/a_fold"/>
</dbReference>
<feature type="domain" description="UspA" evidence="2">
    <location>
        <begin position="1"/>
        <end position="126"/>
    </location>
</feature>
<sequence length="126" mass="13991">MYKHILLAVDGSENSNRAALETLKFVRSQTKITIVVVYEEDQQLTEEDKQSIIQPVADVFNQVNMKYNVLELIGEPGPSILEESEKGDYDIIVIGSRGLSGVQEMVLGSVSHKVAKRAHIPVLIVK</sequence>
<dbReference type="PANTHER" id="PTHR46268:SF6">
    <property type="entry name" value="UNIVERSAL STRESS PROTEIN UP12"/>
    <property type="match status" value="1"/>
</dbReference>
<dbReference type="PRINTS" id="PR01438">
    <property type="entry name" value="UNVRSLSTRESS"/>
</dbReference>
<accession>A0A3N5CEY3</accession>
<proteinExistence type="inferred from homology"/>
<dbReference type="Pfam" id="PF00582">
    <property type="entry name" value="Usp"/>
    <property type="match status" value="1"/>
</dbReference>
<evidence type="ECO:0000313" key="4">
    <source>
        <dbReference type="Proteomes" id="UP000277108"/>
    </source>
</evidence>
<dbReference type="RefSeq" id="WP_170152741.1">
    <property type="nucleotide sequence ID" value="NZ_RKRK01000002.1"/>
</dbReference>
<dbReference type="InterPro" id="IPR006016">
    <property type="entry name" value="UspA"/>
</dbReference>
<dbReference type="PANTHER" id="PTHR46268">
    <property type="entry name" value="STRESS RESPONSE PROTEIN NHAX"/>
    <property type="match status" value="1"/>
</dbReference>
<dbReference type="Proteomes" id="UP000277108">
    <property type="component" value="Unassembled WGS sequence"/>
</dbReference>
<gene>
    <name evidence="3" type="ORF">EDD62_0325</name>
</gene>
<evidence type="ECO:0000259" key="2">
    <source>
        <dbReference type="Pfam" id="PF00582"/>
    </source>
</evidence>
<comment type="caution">
    <text evidence="3">The sequence shown here is derived from an EMBL/GenBank/DDBJ whole genome shotgun (WGS) entry which is preliminary data.</text>
</comment>
<dbReference type="Gene3D" id="3.40.50.620">
    <property type="entry name" value="HUPs"/>
    <property type="match status" value="1"/>
</dbReference>
<evidence type="ECO:0000313" key="3">
    <source>
        <dbReference type="EMBL" id="RPF57695.1"/>
    </source>
</evidence>
<comment type="similarity">
    <text evidence="1">Belongs to the universal stress protein A family.</text>
</comment>
<organism evidence="3 4">
    <name type="scientific">Abyssicoccus albus</name>
    <dbReference type="NCBI Taxonomy" id="1817405"/>
    <lineage>
        <taxon>Bacteria</taxon>
        <taxon>Bacillati</taxon>
        <taxon>Bacillota</taxon>
        <taxon>Bacilli</taxon>
        <taxon>Bacillales</taxon>
        <taxon>Abyssicoccaceae</taxon>
    </lineage>
</organism>
<dbReference type="EMBL" id="RKRK01000002">
    <property type="protein sequence ID" value="RPF57695.1"/>
    <property type="molecule type" value="Genomic_DNA"/>
</dbReference>
<dbReference type="InterPro" id="IPR006015">
    <property type="entry name" value="Universal_stress_UspA"/>
</dbReference>
<name>A0A3N5CEY3_9BACL</name>
<keyword evidence="4" id="KW-1185">Reference proteome</keyword>
<dbReference type="AlphaFoldDB" id="A0A3N5CEY3"/>